<dbReference type="Gene3D" id="2.30.29.30">
    <property type="entry name" value="Pleckstrin-homology domain (PH domain)/Phosphotyrosine-binding domain (PTB)"/>
    <property type="match status" value="1"/>
</dbReference>
<comment type="similarity">
    <text evidence="2">Belongs to the DCP1 family.</text>
</comment>
<dbReference type="SUPFAM" id="SSF50729">
    <property type="entry name" value="PH domain-like"/>
    <property type="match status" value="1"/>
</dbReference>
<gene>
    <name evidence="5" type="ORF">CTI12_AA010200</name>
</gene>
<dbReference type="GO" id="GO:0031087">
    <property type="term" value="P:deadenylation-independent decapping of nuclear-transcribed mRNA"/>
    <property type="evidence" value="ECO:0007669"/>
    <property type="project" value="TreeGrafter"/>
</dbReference>
<dbReference type="PANTHER" id="PTHR16290">
    <property type="entry name" value="TRANSCRIPTION FACTOR SMIF DECAPPING ENZYME DCP1"/>
    <property type="match status" value="1"/>
</dbReference>
<dbReference type="Pfam" id="PF06058">
    <property type="entry name" value="DCP1"/>
    <property type="match status" value="1"/>
</dbReference>
<dbReference type="GO" id="GO:0008047">
    <property type="term" value="F:enzyme activator activity"/>
    <property type="evidence" value="ECO:0007669"/>
    <property type="project" value="InterPro"/>
</dbReference>
<name>A0A2U1QMM7_ARTAN</name>
<evidence type="ECO:0000256" key="2">
    <source>
        <dbReference type="ARBA" id="ARBA00008778"/>
    </source>
</evidence>
<dbReference type="PANTHER" id="PTHR16290:SF0">
    <property type="entry name" value="DECAPPING PROTEIN 1, ISOFORM A"/>
    <property type="match status" value="1"/>
</dbReference>
<dbReference type="GO" id="GO:0000290">
    <property type="term" value="P:deadenylation-dependent decapping of nuclear-transcribed mRNA"/>
    <property type="evidence" value="ECO:0007669"/>
    <property type="project" value="InterPro"/>
</dbReference>
<organism evidence="5 6">
    <name type="scientific">Artemisia annua</name>
    <name type="common">Sweet wormwood</name>
    <dbReference type="NCBI Taxonomy" id="35608"/>
    <lineage>
        <taxon>Eukaryota</taxon>
        <taxon>Viridiplantae</taxon>
        <taxon>Streptophyta</taxon>
        <taxon>Embryophyta</taxon>
        <taxon>Tracheophyta</taxon>
        <taxon>Spermatophyta</taxon>
        <taxon>Magnoliopsida</taxon>
        <taxon>eudicotyledons</taxon>
        <taxon>Gunneridae</taxon>
        <taxon>Pentapetalae</taxon>
        <taxon>asterids</taxon>
        <taxon>campanulids</taxon>
        <taxon>Asterales</taxon>
        <taxon>Asteraceae</taxon>
        <taxon>Asteroideae</taxon>
        <taxon>Anthemideae</taxon>
        <taxon>Artemisiinae</taxon>
        <taxon>Artemisia</taxon>
    </lineage>
</organism>
<dbReference type="Proteomes" id="UP000245207">
    <property type="component" value="Unassembled WGS sequence"/>
</dbReference>
<comment type="caution">
    <text evidence="5">The sequence shown here is derived from an EMBL/GenBank/DDBJ whole genome shotgun (WGS) entry which is preliminary data.</text>
</comment>
<accession>A0A2U1QMM7</accession>
<dbReference type="GO" id="GO:0003729">
    <property type="term" value="F:mRNA binding"/>
    <property type="evidence" value="ECO:0007669"/>
    <property type="project" value="TreeGrafter"/>
</dbReference>
<sequence length="77" mass="8614">MNESSATQGVVVSIARSVSQGVVMKRKDGLWVVTGQCLRTQTTGRKDVEGSLFVIKRNTQPRFQFIVMNRRNTGMLL</sequence>
<evidence type="ECO:0000313" key="6">
    <source>
        <dbReference type="Proteomes" id="UP000245207"/>
    </source>
</evidence>
<dbReference type="InterPro" id="IPR011993">
    <property type="entry name" value="PH-like_dom_sf"/>
</dbReference>
<dbReference type="GO" id="GO:0000932">
    <property type="term" value="C:P-body"/>
    <property type="evidence" value="ECO:0007669"/>
    <property type="project" value="TreeGrafter"/>
</dbReference>
<dbReference type="STRING" id="35608.A0A2U1QMM7"/>
<keyword evidence="4" id="KW-0507">mRNA processing</keyword>
<dbReference type="EMBL" id="PKPP01000027">
    <property type="protein sequence ID" value="PWA99256.1"/>
    <property type="molecule type" value="Genomic_DNA"/>
</dbReference>
<comment type="subcellular location">
    <subcellularLocation>
        <location evidence="1">Cytoplasm</location>
    </subcellularLocation>
</comment>
<evidence type="ECO:0000256" key="1">
    <source>
        <dbReference type="ARBA" id="ARBA00004496"/>
    </source>
</evidence>
<keyword evidence="3" id="KW-0963">Cytoplasm</keyword>
<evidence type="ECO:0000256" key="3">
    <source>
        <dbReference type="ARBA" id="ARBA00022490"/>
    </source>
</evidence>
<reference evidence="5 6" key="1">
    <citation type="journal article" date="2018" name="Mol. Plant">
        <title>The genome of Artemisia annua provides insight into the evolution of Asteraceae family and artemisinin biosynthesis.</title>
        <authorList>
            <person name="Shen Q."/>
            <person name="Zhang L."/>
            <person name="Liao Z."/>
            <person name="Wang S."/>
            <person name="Yan T."/>
            <person name="Shi P."/>
            <person name="Liu M."/>
            <person name="Fu X."/>
            <person name="Pan Q."/>
            <person name="Wang Y."/>
            <person name="Lv Z."/>
            <person name="Lu X."/>
            <person name="Zhang F."/>
            <person name="Jiang W."/>
            <person name="Ma Y."/>
            <person name="Chen M."/>
            <person name="Hao X."/>
            <person name="Li L."/>
            <person name="Tang Y."/>
            <person name="Lv G."/>
            <person name="Zhou Y."/>
            <person name="Sun X."/>
            <person name="Brodelius P.E."/>
            <person name="Rose J.K.C."/>
            <person name="Tang K."/>
        </authorList>
    </citation>
    <scope>NUCLEOTIDE SEQUENCE [LARGE SCALE GENOMIC DNA]</scope>
    <source>
        <strain evidence="6">cv. Huhao1</strain>
        <tissue evidence="5">Leaf</tissue>
    </source>
</reference>
<evidence type="ECO:0000256" key="4">
    <source>
        <dbReference type="ARBA" id="ARBA00022664"/>
    </source>
</evidence>
<dbReference type="InterPro" id="IPR010334">
    <property type="entry name" value="Dcp1"/>
</dbReference>
<evidence type="ECO:0000313" key="5">
    <source>
        <dbReference type="EMBL" id="PWA99256.1"/>
    </source>
</evidence>
<proteinExistence type="inferred from homology"/>
<dbReference type="AlphaFoldDB" id="A0A2U1QMM7"/>
<dbReference type="GO" id="GO:0006397">
    <property type="term" value="P:mRNA processing"/>
    <property type="evidence" value="ECO:0007669"/>
    <property type="project" value="UniProtKB-KW"/>
</dbReference>
<protein>
    <submittedName>
        <fullName evidence="5">mRNA-decapping enzyme-like protein</fullName>
    </submittedName>
</protein>
<dbReference type="OrthoDB" id="440673at2759"/>
<keyword evidence="6" id="KW-1185">Reference proteome</keyword>